<sequence length="176" mass="20478">MNKKNLKRLVLKGKTAVFIDWANVYGWKKSLKRSIDPKKLFDYLKSYAEIVDIGFYFGEDDHPKSKKFLSETRKIGYKVITKPVKYILIAEVDGQKIYRRKCDFDMETCIDVHKILNNAASFVFLTGDGDYEPLYKLLIELKKQVIVVYTPGHLGKEIQAMKKGVFKIELENLMDL</sequence>
<evidence type="ECO:0000313" key="3">
    <source>
        <dbReference type="Proteomes" id="UP000179251"/>
    </source>
</evidence>
<dbReference type="InterPro" id="IPR047140">
    <property type="entry name" value="LabA"/>
</dbReference>
<dbReference type="PANTHER" id="PTHR35458">
    <property type="entry name" value="SLR0755 PROTEIN"/>
    <property type="match status" value="1"/>
</dbReference>
<dbReference type="Pfam" id="PF01936">
    <property type="entry name" value="NYN"/>
    <property type="match status" value="1"/>
</dbReference>
<comment type="caution">
    <text evidence="2">The sequence shown here is derived from an EMBL/GenBank/DDBJ whole genome shotgun (WGS) entry which is preliminary data.</text>
</comment>
<dbReference type="PANTHER" id="PTHR35458:SF2">
    <property type="entry name" value="SLR0755 PROTEIN"/>
    <property type="match status" value="1"/>
</dbReference>
<dbReference type="Proteomes" id="UP000179251">
    <property type="component" value="Unassembled WGS sequence"/>
</dbReference>
<dbReference type="GO" id="GO:0004540">
    <property type="term" value="F:RNA nuclease activity"/>
    <property type="evidence" value="ECO:0007669"/>
    <property type="project" value="InterPro"/>
</dbReference>
<dbReference type="InterPro" id="IPR021139">
    <property type="entry name" value="NYN"/>
</dbReference>
<name>A0A1F5VEC9_9BACT</name>
<evidence type="ECO:0000259" key="1">
    <source>
        <dbReference type="Pfam" id="PF01936"/>
    </source>
</evidence>
<protein>
    <recommendedName>
        <fullName evidence="1">NYN domain-containing protein</fullName>
    </recommendedName>
</protein>
<evidence type="ECO:0000313" key="2">
    <source>
        <dbReference type="EMBL" id="OGF61797.1"/>
    </source>
</evidence>
<dbReference type="Gene3D" id="3.40.50.1010">
    <property type="entry name" value="5'-nuclease"/>
    <property type="match status" value="1"/>
</dbReference>
<reference evidence="2 3" key="1">
    <citation type="journal article" date="2016" name="Nat. Commun.">
        <title>Thousands of microbial genomes shed light on interconnected biogeochemical processes in an aquifer system.</title>
        <authorList>
            <person name="Anantharaman K."/>
            <person name="Brown C.T."/>
            <person name="Hug L.A."/>
            <person name="Sharon I."/>
            <person name="Castelle C.J."/>
            <person name="Probst A.J."/>
            <person name="Thomas B.C."/>
            <person name="Singh A."/>
            <person name="Wilkins M.J."/>
            <person name="Karaoz U."/>
            <person name="Brodie E.L."/>
            <person name="Williams K.H."/>
            <person name="Hubbard S.S."/>
            <person name="Banfield J.F."/>
        </authorList>
    </citation>
    <scope>NUCLEOTIDE SEQUENCE [LARGE SCALE GENOMIC DNA]</scope>
</reference>
<accession>A0A1F5VEC9</accession>
<feature type="domain" description="NYN" evidence="1">
    <location>
        <begin position="14"/>
        <end position="158"/>
    </location>
</feature>
<dbReference type="EMBL" id="MFHD01000025">
    <property type="protein sequence ID" value="OGF61797.1"/>
    <property type="molecule type" value="Genomic_DNA"/>
</dbReference>
<dbReference type="AlphaFoldDB" id="A0A1F5VEC9"/>
<proteinExistence type="predicted"/>
<dbReference type="STRING" id="1798325.A2834_02860"/>
<organism evidence="2 3">
    <name type="scientific">Candidatus Giovannonibacteria bacterium RIFCSPHIGHO2_01_FULL_45_23</name>
    <dbReference type="NCBI Taxonomy" id="1798325"/>
    <lineage>
        <taxon>Bacteria</taxon>
        <taxon>Candidatus Giovannoniibacteriota</taxon>
    </lineage>
</organism>
<gene>
    <name evidence="2" type="ORF">A2834_02860</name>
</gene>